<reference evidence="1 2" key="1">
    <citation type="submission" date="2019-08" db="EMBL/GenBank/DDBJ databases">
        <title>Complete genome sequence of Thermosulfurimonas marina SU872T, an anaerobic thermophilic chemolithoautotrophic bacterium isolated from a shallow marine hydrothermal vent.</title>
        <authorList>
            <person name="Allioux M."/>
            <person name="Jebbar M."/>
            <person name="Slobodkina G."/>
            <person name="Slobodkin A."/>
            <person name="Moalic Y."/>
            <person name="Frolova A."/>
            <person name="Shao Z."/>
            <person name="Alain K."/>
        </authorList>
    </citation>
    <scope>NUCLEOTIDE SEQUENCE [LARGE SCALE GENOMIC DNA]</scope>
    <source>
        <strain evidence="1 2">SU872</strain>
    </source>
</reference>
<dbReference type="EMBL" id="CP042909">
    <property type="protein sequence ID" value="QJA06270.1"/>
    <property type="molecule type" value="Genomic_DNA"/>
</dbReference>
<dbReference type="KEGG" id="tmai:FVE67_05385"/>
<name>A0A6H1WSX0_9BACT</name>
<dbReference type="RefSeq" id="WP_168719618.1">
    <property type="nucleotide sequence ID" value="NZ_CP042909.1"/>
</dbReference>
<dbReference type="Proteomes" id="UP000501253">
    <property type="component" value="Chromosome"/>
</dbReference>
<organism evidence="1 2">
    <name type="scientific">Thermosulfurimonas marina</name>
    <dbReference type="NCBI Taxonomy" id="2047767"/>
    <lineage>
        <taxon>Bacteria</taxon>
        <taxon>Pseudomonadati</taxon>
        <taxon>Thermodesulfobacteriota</taxon>
        <taxon>Thermodesulfobacteria</taxon>
        <taxon>Thermodesulfobacteriales</taxon>
        <taxon>Thermodesulfobacteriaceae</taxon>
        <taxon>Thermosulfurimonas</taxon>
    </lineage>
</organism>
<keyword evidence="2" id="KW-1185">Reference proteome</keyword>
<evidence type="ECO:0000313" key="1">
    <source>
        <dbReference type="EMBL" id="QJA06270.1"/>
    </source>
</evidence>
<protein>
    <recommendedName>
        <fullName evidence="3">DUF3426 domain-containing protein</fullName>
    </recommendedName>
</protein>
<evidence type="ECO:0000313" key="2">
    <source>
        <dbReference type="Proteomes" id="UP000501253"/>
    </source>
</evidence>
<dbReference type="AlphaFoldDB" id="A0A6H1WSX0"/>
<sequence length="159" mass="17410">MKGKSQCQGLRFLIALLIGLGLVMGKASWASQDKEHEPVGNETVSAKNCLLPVLLENKLEKKAVLNNPYCELKGNTLIIKGEVHNLSHTVLSGVEVEAVLVDAGNAILARQDVLTVPEILGSKRHKFGYFTIKLPYSSKARKIILKITAERQEIPDSLP</sequence>
<gene>
    <name evidence="1" type="ORF">FVE67_05385</name>
</gene>
<proteinExistence type="predicted"/>
<evidence type="ECO:0008006" key="3">
    <source>
        <dbReference type="Google" id="ProtNLM"/>
    </source>
</evidence>
<accession>A0A6H1WSX0</accession>